<name>A0ABV1E212_9FIRM</name>
<gene>
    <name evidence="5" type="ORF">WMO26_10860</name>
</gene>
<dbReference type="Pfam" id="PF01047">
    <property type="entry name" value="MarR"/>
    <property type="match status" value="1"/>
</dbReference>
<evidence type="ECO:0000256" key="3">
    <source>
        <dbReference type="ARBA" id="ARBA00023163"/>
    </source>
</evidence>
<keyword evidence="3" id="KW-0804">Transcription</keyword>
<organism evidence="5 6">
    <name type="scientific">Solibaculum intestinale</name>
    <dbReference type="NCBI Taxonomy" id="3133165"/>
    <lineage>
        <taxon>Bacteria</taxon>
        <taxon>Bacillati</taxon>
        <taxon>Bacillota</taxon>
        <taxon>Clostridia</taxon>
        <taxon>Eubacteriales</taxon>
        <taxon>Oscillospiraceae</taxon>
        <taxon>Solibaculum</taxon>
    </lineage>
</organism>
<dbReference type="EMBL" id="JBBMFD010000022">
    <property type="protein sequence ID" value="MEQ2441327.1"/>
    <property type="molecule type" value="Genomic_DNA"/>
</dbReference>
<sequence length="149" mass="17074">MEEASTPDILKPISQIYRKTQMYLNERIKPLGLTSGQAPFILLTCEQGKVAQHCFCSYLDMDKSTVAKMLGKLEQEGYVSRRPNEKDCRSTDVSPTQKARELYPVLKQIGEEWAFQITGNMTQVERAIFFELLQKVAKNISVYFQSRPS</sequence>
<keyword evidence="1" id="KW-0805">Transcription regulation</keyword>
<evidence type="ECO:0000313" key="6">
    <source>
        <dbReference type="Proteomes" id="UP001489509"/>
    </source>
</evidence>
<accession>A0ABV1E212</accession>
<dbReference type="InterPro" id="IPR036388">
    <property type="entry name" value="WH-like_DNA-bd_sf"/>
</dbReference>
<evidence type="ECO:0000256" key="1">
    <source>
        <dbReference type="ARBA" id="ARBA00023015"/>
    </source>
</evidence>
<dbReference type="InterPro" id="IPR036390">
    <property type="entry name" value="WH_DNA-bd_sf"/>
</dbReference>
<keyword evidence="2" id="KW-0238">DNA-binding</keyword>
<evidence type="ECO:0000259" key="4">
    <source>
        <dbReference type="PROSITE" id="PS50995"/>
    </source>
</evidence>
<dbReference type="PANTHER" id="PTHR42756">
    <property type="entry name" value="TRANSCRIPTIONAL REGULATOR, MARR"/>
    <property type="match status" value="1"/>
</dbReference>
<reference evidence="5 6" key="1">
    <citation type="submission" date="2024-03" db="EMBL/GenBank/DDBJ databases">
        <title>Human intestinal bacterial collection.</title>
        <authorList>
            <person name="Pauvert C."/>
            <person name="Hitch T.C.A."/>
            <person name="Clavel T."/>
        </authorList>
    </citation>
    <scope>NUCLEOTIDE SEQUENCE [LARGE SCALE GENOMIC DNA]</scope>
    <source>
        <strain evidence="5 6">CLA-JM-H44</strain>
    </source>
</reference>
<evidence type="ECO:0000256" key="2">
    <source>
        <dbReference type="ARBA" id="ARBA00023125"/>
    </source>
</evidence>
<evidence type="ECO:0000313" key="5">
    <source>
        <dbReference type="EMBL" id="MEQ2441327.1"/>
    </source>
</evidence>
<comment type="caution">
    <text evidence="5">The sequence shown here is derived from an EMBL/GenBank/DDBJ whole genome shotgun (WGS) entry which is preliminary data.</text>
</comment>
<dbReference type="PRINTS" id="PR00598">
    <property type="entry name" value="HTHMARR"/>
</dbReference>
<dbReference type="SMART" id="SM00347">
    <property type="entry name" value="HTH_MARR"/>
    <property type="match status" value="1"/>
</dbReference>
<dbReference type="PROSITE" id="PS50995">
    <property type="entry name" value="HTH_MARR_2"/>
    <property type="match status" value="1"/>
</dbReference>
<proteinExistence type="predicted"/>
<keyword evidence="6" id="KW-1185">Reference proteome</keyword>
<dbReference type="RefSeq" id="WP_349220367.1">
    <property type="nucleotide sequence ID" value="NZ_JBBMFD010000022.1"/>
</dbReference>
<protein>
    <submittedName>
        <fullName evidence="5">MarR family transcriptional regulator</fullName>
    </submittedName>
</protein>
<dbReference type="SUPFAM" id="SSF46785">
    <property type="entry name" value="Winged helix' DNA-binding domain"/>
    <property type="match status" value="1"/>
</dbReference>
<feature type="domain" description="HTH marR-type" evidence="4">
    <location>
        <begin position="6"/>
        <end position="138"/>
    </location>
</feature>
<dbReference type="PANTHER" id="PTHR42756:SF1">
    <property type="entry name" value="TRANSCRIPTIONAL REPRESSOR OF EMRAB OPERON"/>
    <property type="match status" value="1"/>
</dbReference>
<dbReference type="Proteomes" id="UP001489509">
    <property type="component" value="Unassembled WGS sequence"/>
</dbReference>
<dbReference type="Gene3D" id="1.10.10.10">
    <property type="entry name" value="Winged helix-like DNA-binding domain superfamily/Winged helix DNA-binding domain"/>
    <property type="match status" value="1"/>
</dbReference>
<dbReference type="InterPro" id="IPR000835">
    <property type="entry name" value="HTH_MarR-typ"/>
</dbReference>